<name>A6GG06_9BACT</name>
<dbReference type="Pfam" id="PF00797">
    <property type="entry name" value="Acetyltransf_2"/>
    <property type="match status" value="1"/>
</dbReference>
<keyword evidence="4" id="KW-1185">Reference proteome</keyword>
<reference evidence="3 4" key="1">
    <citation type="submission" date="2007-06" db="EMBL/GenBank/DDBJ databases">
        <authorList>
            <person name="Shimkets L."/>
            <person name="Ferriera S."/>
            <person name="Johnson J."/>
            <person name="Kravitz S."/>
            <person name="Beeson K."/>
            <person name="Sutton G."/>
            <person name="Rogers Y.-H."/>
            <person name="Friedman R."/>
            <person name="Frazier M."/>
            <person name="Venter J.C."/>
        </authorList>
    </citation>
    <scope>NUCLEOTIDE SEQUENCE [LARGE SCALE GENOMIC DNA]</scope>
    <source>
        <strain evidence="3 4">SIR-1</strain>
    </source>
</reference>
<gene>
    <name evidence="3" type="ORF">PPSIR1_40989</name>
</gene>
<dbReference type="eggNOG" id="COG2162">
    <property type="taxonomic scope" value="Bacteria"/>
</dbReference>
<dbReference type="Proteomes" id="UP000005801">
    <property type="component" value="Unassembled WGS sequence"/>
</dbReference>
<feature type="region of interest" description="Disordered" evidence="2">
    <location>
        <begin position="470"/>
        <end position="492"/>
    </location>
</feature>
<sequence length="755" mass="82475">MTMPSALSPTVRDAYLARLGVRAPRLDLTGLRALQRAHLREIPFHNLALLANAGRPYAPPSLEAIAAANATGQGGTCHLTTPAFAALLRTLGFRVELIAGAVNHPGDHLLALVELPDEGPHVVDVGNGHPYPDPFPLDRAAAWESYGWRFAWSGRALTRTLEDGSRRQVYTVDPSPRSWSSFAATIRAHHERPEFGPFFASLRAVRMLPECMLVVRNAALTRHGPLGPSRRPIGSQAQLRRVLTESLSLRVELVEAALEALARHHPALFDASAAVPTPRILVAFPTLGRPRQVRALLDSLEADRRASEVAAEALEVLVLDNRPEGAPPLELPDHPFAIHRRSVQLDALARERALDLVPASARPLSIAGARHAIVHAITEQLGPQAAMDRPWIVWMLDDDLRFTQLVREAGVPVERHVQPLLAQLRRLWRERPELSVGLSRFCGDPPIPGFATWLGQLLDLERTLVELREGGPERPWGDAARHPDQPDDYYDHASDRVDAGQPFALAARPETPGAAVFEALADAWPSMLDGAHVTRPLVMPPEPPGEPLPPARGGNVALFDLDALFAAPFPALRCSDGITTRRADTLADALSLGGPWRREALPLYLTHGRLPDDGSSPSPMRPRASEALARFVESQARGIALARARQARVSVAEALEARRALHRAGFDQIRGALSRARAAIEGADAWWWSRGDGPQAAARRLLGSLSLLELALPSHAELARAEAPIAFELEDFARDLEARASTWRRSWWKAGAPWA</sequence>
<accession>A6GG06</accession>
<dbReference type="PANTHER" id="PTHR11786:SF0">
    <property type="entry name" value="ARYLAMINE N-ACETYLTRANSFERASE 4-RELATED"/>
    <property type="match status" value="1"/>
</dbReference>
<dbReference type="STRING" id="391625.PPSIR1_40989"/>
<dbReference type="AlphaFoldDB" id="A6GG06"/>
<dbReference type="PANTHER" id="PTHR11786">
    <property type="entry name" value="N-HYDROXYARYLAMINE O-ACETYLTRANSFERASE"/>
    <property type="match status" value="1"/>
</dbReference>
<evidence type="ECO:0000313" key="3">
    <source>
        <dbReference type="EMBL" id="EDM75193.1"/>
    </source>
</evidence>
<protein>
    <submittedName>
        <fullName evidence="3">N-acetyltransferase</fullName>
    </submittedName>
</protein>
<dbReference type="EMBL" id="ABCS01000100">
    <property type="protein sequence ID" value="EDM75193.1"/>
    <property type="molecule type" value="Genomic_DNA"/>
</dbReference>
<dbReference type="InterPro" id="IPR038765">
    <property type="entry name" value="Papain-like_cys_pep_sf"/>
</dbReference>
<organism evidence="3 4">
    <name type="scientific">Plesiocystis pacifica SIR-1</name>
    <dbReference type="NCBI Taxonomy" id="391625"/>
    <lineage>
        <taxon>Bacteria</taxon>
        <taxon>Pseudomonadati</taxon>
        <taxon>Myxococcota</taxon>
        <taxon>Polyangia</taxon>
        <taxon>Nannocystales</taxon>
        <taxon>Nannocystaceae</taxon>
        <taxon>Plesiocystis</taxon>
    </lineage>
</organism>
<evidence type="ECO:0000256" key="2">
    <source>
        <dbReference type="SAM" id="MobiDB-lite"/>
    </source>
</evidence>
<evidence type="ECO:0000313" key="4">
    <source>
        <dbReference type="Proteomes" id="UP000005801"/>
    </source>
</evidence>
<dbReference type="InterPro" id="IPR053710">
    <property type="entry name" value="Arylamine_NAT_domain_sf"/>
</dbReference>
<proteinExistence type="inferred from homology"/>
<dbReference type="Gene3D" id="3.30.2140.20">
    <property type="match status" value="1"/>
</dbReference>
<dbReference type="SUPFAM" id="SSF54001">
    <property type="entry name" value="Cysteine proteinases"/>
    <property type="match status" value="1"/>
</dbReference>
<dbReference type="eggNOG" id="COG0463">
    <property type="taxonomic scope" value="Bacteria"/>
</dbReference>
<dbReference type="InterPro" id="IPR001447">
    <property type="entry name" value="Arylamine_N-AcTrfase"/>
</dbReference>
<evidence type="ECO:0000256" key="1">
    <source>
        <dbReference type="ARBA" id="ARBA00006547"/>
    </source>
</evidence>
<comment type="caution">
    <text evidence="3">The sequence shown here is derived from an EMBL/GenBank/DDBJ whole genome shotgun (WGS) entry which is preliminary data.</text>
</comment>
<comment type="similarity">
    <text evidence="1">Belongs to the arylamine N-acetyltransferase family.</text>
</comment>
<keyword evidence="3" id="KW-0808">Transferase</keyword>
<dbReference type="GO" id="GO:0016407">
    <property type="term" value="F:acetyltransferase activity"/>
    <property type="evidence" value="ECO:0007669"/>
    <property type="project" value="InterPro"/>
</dbReference>